<gene>
    <name evidence="2" type="ORF">HK413_13505</name>
</gene>
<keyword evidence="3" id="KW-1185">Reference proteome</keyword>
<proteinExistence type="predicted"/>
<organism evidence="2 3">
    <name type="scientific">Mucilaginibacter humi</name>
    <dbReference type="NCBI Taxonomy" id="2732510"/>
    <lineage>
        <taxon>Bacteria</taxon>
        <taxon>Pseudomonadati</taxon>
        <taxon>Bacteroidota</taxon>
        <taxon>Sphingobacteriia</taxon>
        <taxon>Sphingobacteriales</taxon>
        <taxon>Sphingobacteriaceae</taxon>
        <taxon>Mucilaginibacter</taxon>
    </lineage>
</organism>
<evidence type="ECO:0000313" key="2">
    <source>
        <dbReference type="EMBL" id="NNU34814.1"/>
    </source>
</evidence>
<evidence type="ECO:0000313" key="3">
    <source>
        <dbReference type="Proteomes" id="UP000566071"/>
    </source>
</evidence>
<accession>A0ABX1W4P5</accession>
<sequence>MIASVMHVTIQKSHSPNDERGQETCPPFCSCSCCSTARHLTATIALTVFTKSIAREYPEHSIPAVQEQPIKIWQPPQIG</sequence>
<dbReference type="EMBL" id="JABFCR010000071">
    <property type="protein sequence ID" value="NNU34814.1"/>
    <property type="molecule type" value="Genomic_DNA"/>
</dbReference>
<dbReference type="Proteomes" id="UP000566071">
    <property type="component" value="Unassembled WGS sequence"/>
</dbReference>
<protein>
    <submittedName>
        <fullName evidence="2">Uncharacterized protein</fullName>
    </submittedName>
</protein>
<comment type="caution">
    <text evidence="2">The sequence shown here is derived from an EMBL/GenBank/DDBJ whole genome shotgun (WGS) entry which is preliminary data.</text>
</comment>
<name>A0ABX1W4P5_9SPHI</name>
<reference evidence="2 3" key="1">
    <citation type="submission" date="2020-05" db="EMBL/GenBank/DDBJ databases">
        <authorList>
            <person name="Khan S.A."/>
            <person name="Jeon C.O."/>
            <person name="Chun B.H."/>
        </authorList>
    </citation>
    <scope>NUCLEOTIDE SEQUENCE [LARGE SCALE GENOMIC DNA]</scope>
    <source>
        <strain evidence="2 3">S1162</strain>
    </source>
</reference>
<evidence type="ECO:0000256" key="1">
    <source>
        <dbReference type="SAM" id="MobiDB-lite"/>
    </source>
</evidence>
<feature type="region of interest" description="Disordered" evidence="1">
    <location>
        <begin position="1"/>
        <end position="24"/>
    </location>
</feature>